<dbReference type="PROSITE" id="PS51257">
    <property type="entry name" value="PROKAR_LIPOPROTEIN"/>
    <property type="match status" value="1"/>
</dbReference>
<keyword evidence="1" id="KW-0732">Signal</keyword>
<dbReference type="Pfam" id="PF11258">
    <property type="entry name" value="DUF3048"/>
    <property type="match status" value="1"/>
</dbReference>
<sequence>MKKTYTIIMISMLFLLAGCKEAGDVPLSRFISGKEDQANTVAKAEKQPFPLTGIAGEGDMNNRPVAVILNNHPAARPQSGLEQADLIYEVLAEGGITRFIAIYQSSMPETVGPIRSARDYHIELANGYQSLFISHGWSPGARQLLESGKADYLNGLFYDGTLFWRTQHRKAPHNSYTSFEHIKTGMLENKYEQQMKVEPLLFAKERKHEEAVSAHKVDIHYGSDEFNVTYDYDPGQKYYTRWNGPKQTIDENTKNIIHIHNIFIAEMNHKVIDDQGRRKIDLLSGGRGLLLQEGTVLETSWKNKDGRILPVSDGEVLPLLPGRTWINIVPDLTSIKIR</sequence>
<dbReference type="Gene3D" id="3.50.90.10">
    <property type="entry name" value="YerB-like"/>
    <property type="match status" value="1"/>
</dbReference>
<evidence type="ECO:0000259" key="2">
    <source>
        <dbReference type="Pfam" id="PF11258"/>
    </source>
</evidence>
<evidence type="ECO:0000259" key="3">
    <source>
        <dbReference type="Pfam" id="PF17479"/>
    </source>
</evidence>
<dbReference type="OrthoDB" id="9779102at2"/>
<dbReference type="InterPro" id="IPR021416">
    <property type="entry name" value="DUF3048_N"/>
</dbReference>
<comment type="caution">
    <text evidence="4">The sequence shown here is derived from an EMBL/GenBank/DDBJ whole genome shotgun (WGS) entry which is preliminary data.</text>
</comment>
<dbReference type="AlphaFoldDB" id="A0A7X2M0C7"/>
<feature type="chain" id="PRO_5039563339" evidence="1">
    <location>
        <begin position="23"/>
        <end position="338"/>
    </location>
</feature>
<dbReference type="InterPro" id="IPR023158">
    <property type="entry name" value="YerB-like_sf"/>
</dbReference>
<proteinExistence type="predicted"/>
<dbReference type="RefSeq" id="WP_154307823.1">
    <property type="nucleotide sequence ID" value="NZ_WKKI01000019.1"/>
</dbReference>
<evidence type="ECO:0000313" key="4">
    <source>
        <dbReference type="EMBL" id="MRX72664.1"/>
    </source>
</evidence>
<accession>A0A7X2M0C7</accession>
<gene>
    <name evidence="4" type="ORF">GJU40_10945</name>
</gene>
<organism evidence="4 5">
    <name type="scientific">Metabacillus lacus</name>
    <dbReference type="NCBI Taxonomy" id="1983721"/>
    <lineage>
        <taxon>Bacteria</taxon>
        <taxon>Bacillati</taxon>
        <taxon>Bacillota</taxon>
        <taxon>Bacilli</taxon>
        <taxon>Bacillales</taxon>
        <taxon>Bacillaceae</taxon>
        <taxon>Metabacillus</taxon>
    </lineage>
</organism>
<dbReference type="Proteomes" id="UP000448867">
    <property type="component" value="Unassembled WGS sequence"/>
</dbReference>
<feature type="domain" description="DUF3048" evidence="3">
    <location>
        <begin position="217"/>
        <end position="326"/>
    </location>
</feature>
<name>A0A7X2M0C7_9BACI</name>
<dbReference type="SUPFAM" id="SSF159774">
    <property type="entry name" value="YerB-like"/>
    <property type="match status" value="1"/>
</dbReference>
<reference evidence="4 5" key="1">
    <citation type="submission" date="2019-11" db="EMBL/GenBank/DDBJ databases">
        <title>Bacillus lacus genome.</title>
        <authorList>
            <person name="Allen C.J."/>
            <person name="Newman J.D."/>
        </authorList>
    </citation>
    <scope>NUCLEOTIDE SEQUENCE [LARGE SCALE GENOMIC DNA]</scope>
    <source>
        <strain evidence="4 5">KCTC 33946</strain>
    </source>
</reference>
<evidence type="ECO:0000313" key="5">
    <source>
        <dbReference type="Proteomes" id="UP000448867"/>
    </source>
</evidence>
<evidence type="ECO:0000256" key="1">
    <source>
        <dbReference type="SAM" id="SignalP"/>
    </source>
</evidence>
<protein>
    <submittedName>
        <fullName evidence="4">DUF3048 domain-containing protein</fullName>
    </submittedName>
</protein>
<feature type="domain" description="DUF3048" evidence="2">
    <location>
        <begin position="51"/>
        <end position="191"/>
    </location>
</feature>
<dbReference type="EMBL" id="WKKI01000019">
    <property type="protein sequence ID" value="MRX72664.1"/>
    <property type="molecule type" value="Genomic_DNA"/>
</dbReference>
<keyword evidence="5" id="KW-1185">Reference proteome</keyword>
<dbReference type="Pfam" id="PF17479">
    <property type="entry name" value="DUF3048_C"/>
    <property type="match status" value="1"/>
</dbReference>
<dbReference type="InterPro" id="IPR035328">
    <property type="entry name" value="DUF3048_C"/>
</dbReference>
<feature type="signal peptide" evidence="1">
    <location>
        <begin position="1"/>
        <end position="22"/>
    </location>
</feature>